<dbReference type="CDD" id="cd06261">
    <property type="entry name" value="TM_PBP2"/>
    <property type="match status" value="1"/>
</dbReference>
<gene>
    <name evidence="7" type="ORF">Rhe02_02420</name>
</gene>
<keyword evidence="3 5" id="KW-1133">Transmembrane helix</keyword>
<dbReference type="Pfam" id="PF00528">
    <property type="entry name" value="BPD_transp_1"/>
    <property type="match status" value="1"/>
</dbReference>
<feature type="transmembrane region" description="Helical" evidence="5">
    <location>
        <begin position="188"/>
        <end position="210"/>
    </location>
</feature>
<dbReference type="RefSeq" id="WP_203906102.1">
    <property type="nucleotide sequence ID" value="NZ_BONY01000001.1"/>
</dbReference>
<dbReference type="Proteomes" id="UP000612899">
    <property type="component" value="Unassembled WGS sequence"/>
</dbReference>
<evidence type="ECO:0000256" key="2">
    <source>
        <dbReference type="ARBA" id="ARBA00022692"/>
    </source>
</evidence>
<dbReference type="PANTHER" id="PTHR43376">
    <property type="entry name" value="OLIGOPEPTIDE TRANSPORT SYSTEM PERMEASE PROTEIN"/>
    <property type="match status" value="1"/>
</dbReference>
<sequence>MSYFLRRLAFYVFTAWAALTINFFIPRLIPGDPVSALVNGMRGQIDPAQIQSLTVLFGLDKKQSMWEQYTSYLAQLARGDLGISFGNFPLPVSEVLTQALPWTLLLIGVTTVLSFLLGTLLGVFAGWWRGSWIDGLLPATTFLSSIPYFWLGLIAVALFTGVGSFLPASGGYEPGLVPGWSGEFIDSALRHSLLPAATIIVASVGGWLLAMRNMMVTVTAEDYITVAHAKGLSERRVMMNYAARNALLPSVSGFGMALGLVVGGTFLVEYVFSYPGIGLQMLDAIAKHDYPLIQGIFLVVTLAVLAANFLADLAYMALDPRTRKEG</sequence>
<feature type="domain" description="ABC transmembrane type-1" evidence="6">
    <location>
        <begin position="100"/>
        <end position="311"/>
    </location>
</feature>
<evidence type="ECO:0000256" key="3">
    <source>
        <dbReference type="ARBA" id="ARBA00022989"/>
    </source>
</evidence>
<comment type="caution">
    <text evidence="7">The sequence shown here is derived from an EMBL/GenBank/DDBJ whole genome shotgun (WGS) entry which is preliminary data.</text>
</comment>
<protein>
    <submittedName>
        <fullName evidence="7">Peptide ABC transporter permease</fullName>
    </submittedName>
</protein>
<keyword evidence="4 5" id="KW-0472">Membrane</keyword>
<keyword evidence="5" id="KW-0813">Transport</keyword>
<proteinExistence type="inferred from homology"/>
<feature type="transmembrane region" description="Helical" evidence="5">
    <location>
        <begin position="99"/>
        <end position="127"/>
    </location>
</feature>
<accession>A0A8J3Q1R7</accession>
<dbReference type="AlphaFoldDB" id="A0A8J3Q1R7"/>
<dbReference type="GO" id="GO:0055085">
    <property type="term" value="P:transmembrane transport"/>
    <property type="evidence" value="ECO:0007669"/>
    <property type="project" value="InterPro"/>
</dbReference>
<name>A0A8J3Q1R7_9ACTN</name>
<keyword evidence="8" id="KW-1185">Reference proteome</keyword>
<comment type="similarity">
    <text evidence="5">Belongs to the binding-protein-dependent transport system permease family.</text>
</comment>
<comment type="subcellular location">
    <subcellularLocation>
        <location evidence="5">Cell membrane</location>
        <topology evidence="5">Multi-pass membrane protein</topology>
    </subcellularLocation>
    <subcellularLocation>
        <location evidence="1">Membrane</location>
        <topology evidence="1">Multi-pass membrane protein</topology>
    </subcellularLocation>
</comment>
<evidence type="ECO:0000256" key="4">
    <source>
        <dbReference type="ARBA" id="ARBA00023136"/>
    </source>
</evidence>
<dbReference type="SUPFAM" id="SSF161098">
    <property type="entry name" value="MetI-like"/>
    <property type="match status" value="1"/>
</dbReference>
<evidence type="ECO:0000256" key="5">
    <source>
        <dbReference type="RuleBase" id="RU363032"/>
    </source>
</evidence>
<reference evidence="7" key="1">
    <citation type="submission" date="2021-01" db="EMBL/GenBank/DDBJ databases">
        <title>Whole genome shotgun sequence of Rhizocola hellebori NBRC 109834.</title>
        <authorList>
            <person name="Komaki H."/>
            <person name="Tamura T."/>
        </authorList>
    </citation>
    <scope>NUCLEOTIDE SEQUENCE</scope>
    <source>
        <strain evidence="7">NBRC 109834</strain>
    </source>
</reference>
<dbReference type="PROSITE" id="PS50928">
    <property type="entry name" value="ABC_TM1"/>
    <property type="match status" value="1"/>
</dbReference>
<evidence type="ECO:0000313" key="7">
    <source>
        <dbReference type="EMBL" id="GIH02175.1"/>
    </source>
</evidence>
<dbReference type="GO" id="GO:0005886">
    <property type="term" value="C:plasma membrane"/>
    <property type="evidence" value="ECO:0007669"/>
    <property type="project" value="UniProtKB-SubCell"/>
</dbReference>
<dbReference type="InterPro" id="IPR000515">
    <property type="entry name" value="MetI-like"/>
</dbReference>
<evidence type="ECO:0000313" key="8">
    <source>
        <dbReference type="Proteomes" id="UP000612899"/>
    </source>
</evidence>
<organism evidence="7 8">
    <name type="scientific">Rhizocola hellebori</name>
    <dbReference type="NCBI Taxonomy" id="1392758"/>
    <lineage>
        <taxon>Bacteria</taxon>
        <taxon>Bacillati</taxon>
        <taxon>Actinomycetota</taxon>
        <taxon>Actinomycetes</taxon>
        <taxon>Micromonosporales</taxon>
        <taxon>Micromonosporaceae</taxon>
        <taxon>Rhizocola</taxon>
    </lineage>
</organism>
<dbReference type="InterPro" id="IPR035906">
    <property type="entry name" value="MetI-like_sf"/>
</dbReference>
<feature type="transmembrane region" description="Helical" evidence="5">
    <location>
        <begin position="292"/>
        <end position="318"/>
    </location>
</feature>
<dbReference type="Gene3D" id="1.10.3720.10">
    <property type="entry name" value="MetI-like"/>
    <property type="match status" value="1"/>
</dbReference>
<dbReference type="PANTHER" id="PTHR43376:SF1">
    <property type="entry name" value="OLIGOPEPTIDE TRANSPORT SYSTEM PERMEASE PROTEIN"/>
    <property type="match status" value="1"/>
</dbReference>
<feature type="transmembrane region" description="Helical" evidence="5">
    <location>
        <begin position="148"/>
        <end position="168"/>
    </location>
</feature>
<feature type="transmembrane region" description="Helical" evidence="5">
    <location>
        <begin position="246"/>
        <end position="272"/>
    </location>
</feature>
<feature type="transmembrane region" description="Helical" evidence="5">
    <location>
        <begin position="9"/>
        <end position="29"/>
    </location>
</feature>
<evidence type="ECO:0000256" key="1">
    <source>
        <dbReference type="ARBA" id="ARBA00004141"/>
    </source>
</evidence>
<dbReference type="EMBL" id="BONY01000001">
    <property type="protein sequence ID" value="GIH02175.1"/>
    <property type="molecule type" value="Genomic_DNA"/>
</dbReference>
<keyword evidence="2 5" id="KW-0812">Transmembrane</keyword>
<evidence type="ECO:0000259" key="6">
    <source>
        <dbReference type="PROSITE" id="PS50928"/>
    </source>
</evidence>